<organism evidence="2 3">
    <name type="scientific">Fukomys damarensis</name>
    <name type="common">Damaraland mole rat</name>
    <name type="synonym">Cryptomys damarensis</name>
    <dbReference type="NCBI Taxonomy" id="885580"/>
    <lineage>
        <taxon>Eukaryota</taxon>
        <taxon>Metazoa</taxon>
        <taxon>Chordata</taxon>
        <taxon>Craniata</taxon>
        <taxon>Vertebrata</taxon>
        <taxon>Euteleostomi</taxon>
        <taxon>Mammalia</taxon>
        <taxon>Eutheria</taxon>
        <taxon>Euarchontoglires</taxon>
        <taxon>Glires</taxon>
        <taxon>Rodentia</taxon>
        <taxon>Hystricomorpha</taxon>
        <taxon>Bathyergidae</taxon>
        <taxon>Fukomys</taxon>
    </lineage>
</organism>
<gene>
    <name evidence="2" type="ORF">H920_00679</name>
</gene>
<name>A0A091E0I9_FUKDA</name>
<dbReference type="EMBL" id="KN120688">
    <property type="protein sequence ID" value="KFO37884.1"/>
    <property type="molecule type" value="Genomic_DNA"/>
</dbReference>
<dbReference type="Proteomes" id="UP000028990">
    <property type="component" value="Unassembled WGS sequence"/>
</dbReference>
<sequence>MCADPGEEHCGPDQHVCRLQRLRQIHLAKGHLEKSSRCTKPSAREPSHSIGECAQIQGSSSVVQNSMAAGRSQPRIHPNTSSWDKPAKPRATQERATQVHKLQSEVASIASVD</sequence>
<feature type="region of interest" description="Disordered" evidence="1">
    <location>
        <begin position="61"/>
        <end position="113"/>
    </location>
</feature>
<reference evidence="2 3" key="1">
    <citation type="submission" date="2013-11" db="EMBL/GenBank/DDBJ databases">
        <title>The Damaraland mole rat (Fukomys damarensis) genome and evolution of African mole rats.</title>
        <authorList>
            <person name="Gladyshev V.N."/>
            <person name="Fang X."/>
        </authorList>
    </citation>
    <scope>NUCLEOTIDE SEQUENCE [LARGE SCALE GENOMIC DNA]</scope>
    <source>
        <tissue evidence="2">Liver</tissue>
    </source>
</reference>
<dbReference type="AlphaFoldDB" id="A0A091E0I9"/>
<keyword evidence="3" id="KW-1185">Reference proteome</keyword>
<proteinExistence type="predicted"/>
<evidence type="ECO:0000313" key="2">
    <source>
        <dbReference type="EMBL" id="KFO37884.1"/>
    </source>
</evidence>
<evidence type="ECO:0000256" key="1">
    <source>
        <dbReference type="SAM" id="MobiDB-lite"/>
    </source>
</evidence>
<accession>A0A091E0I9</accession>
<protein>
    <submittedName>
        <fullName evidence="2">Uncharacterized protein</fullName>
    </submittedName>
</protein>
<evidence type="ECO:0000313" key="3">
    <source>
        <dbReference type="Proteomes" id="UP000028990"/>
    </source>
</evidence>